<keyword evidence="1" id="KW-0540">Nuclease</keyword>
<evidence type="ECO:0000256" key="1">
    <source>
        <dbReference type="ARBA" id="ARBA00022722"/>
    </source>
</evidence>
<dbReference type="GO" id="GO:0003887">
    <property type="term" value="F:DNA-directed DNA polymerase activity"/>
    <property type="evidence" value="ECO:0007669"/>
    <property type="project" value="UniProtKB-KW"/>
</dbReference>
<dbReference type="InterPro" id="IPR039537">
    <property type="entry name" value="Retrotran_Ty1/copia-like"/>
</dbReference>
<keyword evidence="6" id="KW-0229">DNA integration</keyword>
<keyword evidence="2" id="KW-0479">Metal-binding</keyword>
<dbReference type="Proteomes" id="UP000499080">
    <property type="component" value="Unassembled WGS sequence"/>
</dbReference>
<dbReference type="InterPro" id="IPR012337">
    <property type="entry name" value="RNaseH-like_sf"/>
</dbReference>
<dbReference type="AlphaFoldDB" id="A0A4Y2RA55"/>
<evidence type="ECO:0000313" key="11">
    <source>
        <dbReference type="EMBL" id="GBN72652.1"/>
    </source>
</evidence>
<organism evidence="11 12">
    <name type="scientific">Araneus ventricosus</name>
    <name type="common">Orbweaver spider</name>
    <name type="synonym">Epeira ventricosa</name>
    <dbReference type="NCBI Taxonomy" id="182803"/>
    <lineage>
        <taxon>Eukaryota</taxon>
        <taxon>Metazoa</taxon>
        <taxon>Ecdysozoa</taxon>
        <taxon>Arthropoda</taxon>
        <taxon>Chelicerata</taxon>
        <taxon>Arachnida</taxon>
        <taxon>Araneae</taxon>
        <taxon>Araneomorphae</taxon>
        <taxon>Entelegynae</taxon>
        <taxon>Araneoidea</taxon>
        <taxon>Araneidae</taxon>
        <taxon>Araneus</taxon>
    </lineage>
</organism>
<evidence type="ECO:0000256" key="9">
    <source>
        <dbReference type="ARBA" id="ARBA00023172"/>
    </source>
</evidence>
<protein>
    <submittedName>
        <fullName evidence="11">Retrovirus-related Pol polyprotein from transposon TNT 1-94</fullName>
    </submittedName>
</protein>
<keyword evidence="8" id="KW-0239">DNA-directed DNA polymerase</keyword>
<dbReference type="Pfam" id="PF25597">
    <property type="entry name" value="SH3_retrovirus"/>
    <property type="match status" value="1"/>
</dbReference>
<proteinExistence type="predicted"/>
<dbReference type="PANTHER" id="PTHR42648:SF11">
    <property type="entry name" value="TRANSPOSON TY4-P GAG-POL POLYPROTEIN"/>
    <property type="match status" value="1"/>
</dbReference>
<dbReference type="InterPro" id="IPR057670">
    <property type="entry name" value="SH3_retrovirus"/>
</dbReference>
<sequence>MNGVAKRYNRTVLEGERSLLNEGKLPANMWAEALLAFTYLKNRFIHRKTNKTPLELWCGKKLSIRHIKRYGCLAFAYVPKAHRNKLQRRSRPGVFIGYTLKTVGYRI</sequence>
<keyword evidence="9" id="KW-0233">DNA recombination</keyword>
<dbReference type="GO" id="GO:0046872">
    <property type="term" value="F:metal ion binding"/>
    <property type="evidence" value="ECO:0007669"/>
    <property type="project" value="UniProtKB-KW"/>
</dbReference>
<dbReference type="GO" id="GO:0004519">
    <property type="term" value="F:endonuclease activity"/>
    <property type="evidence" value="ECO:0007669"/>
    <property type="project" value="UniProtKB-KW"/>
</dbReference>
<keyword evidence="8" id="KW-0808">Transferase</keyword>
<keyword evidence="12" id="KW-1185">Reference proteome</keyword>
<evidence type="ECO:0000259" key="10">
    <source>
        <dbReference type="Pfam" id="PF25597"/>
    </source>
</evidence>
<dbReference type="OrthoDB" id="2783063at2759"/>
<evidence type="ECO:0000256" key="7">
    <source>
        <dbReference type="ARBA" id="ARBA00022918"/>
    </source>
</evidence>
<keyword evidence="5" id="KW-0460">Magnesium</keyword>
<evidence type="ECO:0000256" key="2">
    <source>
        <dbReference type="ARBA" id="ARBA00022723"/>
    </source>
</evidence>
<dbReference type="PANTHER" id="PTHR42648">
    <property type="entry name" value="TRANSPOSASE, PUTATIVE-RELATED"/>
    <property type="match status" value="1"/>
</dbReference>
<reference evidence="11 12" key="1">
    <citation type="journal article" date="2019" name="Sci. Rep.">
        <title>Orb-weaving spider Araneus ventricosus genome elucidates the spidroin gene catalogue.</title>
        <authorList>
            <person name="Kono N."/>
            <person name="Nakamura H."/>
            <person name="Ohtoshi R."/>
            <person name="Moran D.A.P."/>
            <person name="Shinohara A."/>
            <person name="Yoshida Y."/>
            <person name="Fujiwara M."/>
            <person name="Mori M."/>
            <person name="Tomita M."/>
            <person name="Arakawa K."/>
        </authorList>
    </citation>
    <scope>NUCLEOTIDE SEQUENCE [LARGE SCALE GENOMIC DNA]</scope>
</reference>
<evidence type="ECO:0000313" key="12">
    <source>
        <dbReference type="Proteomes" id="UP000499080"/>
    </source>
</evidence>
<dbReference type="Gene3D" id="3.30.420.10">
    <property type="entry name" value="Ribonuclease H-like superfamily/Ribonuclease H"/>
    <property type="match status" value="1"/>
</dbReference>
<keyword evidence="4" id="KW-0378">Hydrolase</keyword>
<keyword evidence="8" id="KW-0548">Nucleotidyltransferase</keyword>
<keyword evidence="3" id="KW-0255">Endonuclease</keyword>
<dbReference type="GO" id="GO:0016787">
    <property type="term" value="F:hydrolase activity"/>
    <property type="evidence" value="ECO:0007669"/>
    <property type="project" value="UniProtKB-KW"/>
</dbReference>
<evidence type="ECO:0000256" key="6">
    <source>
        <dbReference type="ARBA" id="ARBA00022908"/>
    </source>
</evidence>
<evidence type="ECO:0000256" key="8">
    <source>
        <dbReference type="ARBA" id="ARBA00022932"/>
    </source>
</evidence>
<gene>
    <name evidence="11" type="primary">POLX_1759</name>
    <name evidence="11" type="ORF">AVEN_49219_1</name>
</gene>
<dbReference type="GO" id="GO:0015074">
    <property type="term" value="P:DNA integration"/>
    <property type="evidence" value="ECO:0007669"/>
    <property type="project" value="UniProtKB-KW"/>
</dbReference>
<dbReference type="GO" id="GO:0003676">
    <property type="term" value="F:nucleic acid binding"/>
    <property type="evidence" value="ECO:0007669"/>
    <property type="project" value="InterPro"/>
</dbReference>
<dbReference type="EMBL" id="BGPR01016345">
    <property type="protein sequence ID" value="GBN72652.1"/>
    <property type="molecule type" value="Genomic_DNA"/>
</dbReference>
<keyword evidence="7" id="KW-0695">RNA-directed DNA polymerase</keyword>
<dbReference type="SUPFAM" id="SSF53098">
    <property type="entry name" value="Ribonuclease H-like"/>
    <property type="match status" value="1"/>
</dbReference>
<feature type="domain" description="Retroviral polymerase SH3-like" evidence="10">
    <location>
        <begin position="72"/>
        <end position="107"/>
    </location>
</feature>
<accession>A0A4Y2RA55</accession>
<evidence type="ECO:0000256" key="3">
    <source>
        <dbReference type="ARBA" id="ARBA00022759"/>
    </source>
</evidence>
<dbReference type="GO" id="GO:0003964">
    <property type="term" value="F:RNA-directed DNA polymerase activity"/>
    <property type="evidence" value="ECO:0007669"/>
    <property type="project" value="UniProtKB-KW"/>
</dbReference>
<evidence type="ECO:0000256" key="4">
    <source>
        <dbReference type="ARBA" id="ARBA00022801"/>
    </source>
</evidence>
<dbReference type="GO" id="GO:0006310">
    <property type="term" value="P:DNA recombination"/>
    <property type="evidence" value="ECO:0007669"/>
    <property type="project" value="UniProtKB-KW"/>
</dbReference>
<name>A0A4Y2RA55_ARAVE</name>
<evidence type="ECO:0000256" key="5">
    <source>
        <dbReference type="ARBA" id="ARBA00022842"/>
    </source>
</evidence>
<dbReference type="InterPro" id="IPR036397">
    <property type="entry name" value="RNaseH_sf"/>
</dbReference>
<comment type="caution">
    <text evidence="11">The sequence shown here is derived from an EMBL/GenBank/DDBJ whole genome shotgun (WGS) entry which is preliminary data.</text>
</comment>